<name>A0A9D1X4Q5_9FIRM</name>
<dbReference type="PANTHER" id="PTHR30383">
    <property type="entry name" value="THIOESTERASE 1/PROTEASE 1/LYSOPHOSPHOLIPASE L1"/>
    <property type="match status" value="1"/>
</dbReference>
<evidence type="ECO:0000313" key="1">
    <source>
        <dbReference type="EMBL" id="HIX72501.1"/>
    </source>
</evidence>
<accession>A0A9D1X4Q5</accession>
<reference evidence="1" key="2">
    <citation type="submission" date="2021-04" db="EMBL/GenBank/DDBJ databases">
        <authorList>
            <person name="Gilroy R."/>
        </authorList>
    </citation>
    <scope>NUCLEOTIDE SEQUENCE</scope>
    <source>
        <strain evidence="1">ChiSxjej3B15-1167</strain>
    </source>
</reference>
<dbReference type="CDD" id="cd00229">
    <property type="entry name" value="SGNH_hydrolase"/>
    <property type="match status" value="1"/>
</dbReference>
<organism evidence="1 2">
    <name type="scientific">Candidatus Anaerobutyricum stercoripullorum</name>
    <dbReference type="NCBI Taxonomy" id="2838456"/>
    <lineage>
        <taxon>Bacteria</taxon>
        <taxon>Bacillati</taxon>
        <taxon>Bacillota</taxon>
        <taxon>Clostridia</taxon>
        <taxon>Lachnospirales</taxon>
        <taxon>Lachnospiraceae</taxon>
        <taxon>Anaerobutyricum</taxon>
    </lineage>
</organism>
<dbReference type="InterPro" id="IPR051532">
    <property type="entry name" value="Ester_Hydrolysis_Enzymes"/>
</dbReference>
<evidence type="ECO:0000313" key="2">
    <source>
        <dbReference type="Proteomes" id="UP000886805"/>
    </source>
</evidence>
<comment type="caution">
    <text evidence="1">The sequence shown here is derived from an EMBL/GenBank/DDBJ whole genome shotgun (WGS) entry which is preliminary data.</text>
</comment>
<dbReference type="InterPro" id="IPR032588">
    <property type="entry name" value="Lipase_GDSL_lke"/>
</dbReference>
<proteinExistence type="predicted"/>
<dbReference type="GO" id="GO:0004622">
    <property type="term" value="F:phosphatidylcholine lysophospholipase activity"/>
    <property type="evidence" value="ECO:0007669"/>
    <property type="project" value="TreeGrafter"/>
</dbReference>
<dbReference type="InterPro" id="IPR036514">
    <property type="entry name" value="SGNH_hydro_sf"/>
</dbReference>
<dbReference type="PANTHER" id="PTHR30383:SF5">
    <property type="entry name" value="SGNH HYDROLASE-TYPE ESTERASE DOMAIN-CONTAINING PROTEIN"/>
    <property type="match status" value="1"/>
</dbReference>
<dbReference type="SUPFAM" id="SSF52266">
    <property type="entry name" value="SGNH hydrolase"/>
    <property type="match status" value="1"/>
</dbReference>
<dbReference type="Gene3D" id="3.40.50.1110">
    <property type="entry name" value="SGNH hydrolase"/>
    <property type="match status" value="1"/>
</dbReference>
<protein>
    <submittedName>
        <fullName evidence="1">SGNH/GDSL hydrolase family protein</fullName>
    </submittedName>
</protein>
<dbReference type="Pfam" id="PF16255">
    <property type="entry name" value="Lipase_GDSL_lke"/>
    <property type="match status" value="1"/>
</dbReference>
<gene>
    <name evidence="1" type="ORF">H9849_05710</name>
</gene>
<keyword evidence="1" id="KW-0378">Hydrolase</keyword>
<sequence>MENKNKKIISILGDSISTFAGYTPAGAVFYDDWRQRETGVADPGATWWMQVIEGLGGVLGVNNSYSGSTVSCGLLTSGTSLRRLETLGAEGDPDIILVSMGANDWGFGIHPQEFEREYRRMLQRLRRLYPDSTIYCATILRGQPVPEDEMFFNVDSVISPNIYSDIIRRTAADEGCLVADLAAHHMEYETIDGVHPNKEGMKLIACLWLKELKED</sequence>
<dbReference type="Proteomes" id="UP000886805">
    <property type="component" value="Unassembled WGS sequence"/>
</dbReference>
<dbReference type="AlphaFoldDB" id="A0A9D1X4Q5"/>
<reference evidence="1" key="1">
    <citation type="journal article" date="2021" name="PeerJ">
        <title>Extensive microbial diversity within the chicken gut microbiome revealed by metagenomics and culture.</title>
        <authorList>
            <person name="Gilroy R."/>
            <person name="Ravi A."/>
            <person name="Getino M."/>
            <person name="Pursley I."/>
            <person name="Horton D.L."/>
            <person name="Alikhan N.F."/>
            <person name="Baker D."/>
            <person name="Gharbi K."/>
            <person name="Hall N."/>
            <person name="Watson M."/>
            <person name="Adriaenssens E.M."/>
            <person name="Foster-Nyarko E."/>
            <person name="Jarju S."/>
            <person name="Secka A."/>
            <person name="Antonio M."/>
            <person name="Oren A."/>
            <person name="Chaudhuri R.R."/>
            <person name="La Ragione R."/>
            <person name="Hildebrand F."/>
            <person name="Pallen M.J."/>
        </authorList>
    </citation>
    <scope>NUCLEOTIDE SEQUENCE</scope>
    <source>
        <strain evidence="1">ChiSxjej3B15-1167</strain>
    </source>
</reference>
<dbReference type="EMBL" id="DXEQ01000159">
    <property type="protein sequence ID" value="HIX72501.1"/>
    <property type="molecule type" value="Genomic_DNA"/>
</dbReference>